<protein>
    <recommendedName>
        <fullName evidence="3">Nuclease SbcCD subunit C</fullName>
    </recommendedName>
</protein>
<dbReference type="EMBL" id="DXIE01000056">
    <property type="protein sequence ID" value="HIV63017.1"/>
    <property type="molecule type" value="Genomic_DNA"/>
</dbReference>
<evidence type="ECO:0000256" key="1">
    <source>
        <dbReference type="ARBA" id="ARBA00006930"/>
    </source>
</evidence>
<evidence type="ECO:0000313" key="6">
    <source>
        <dbReference type="EMBL" id="HIV63017.1"/>
    </source>
</evidence>
<dbReference type="Gene3D" id="3.40.50.300">
    <property type="entry name" value="P-loop containing nucleotide triphosphate hydrolases"/>
    <property type="match status" value="1"/>
</dbReference>
<gene>
    <name evidence="6" type="ORF">H9746_09320</name>
</gene>
<keyword evidence="4" id="KW-0175">Coiled coil</keyword>
<name>A0A9D1PJA1_9FIRM</name>
<sequence>MVNLKLLDLHLKNFKGTSKLDLVLNGNNLTVSGRNGIGKTTIFDALCWLMTGKDSKGNQPESEGFQIKPREPDGTVNSGVMPTVTAVFDVGTDRPLKLEKTFKEKWEKKRGQANPVFSGHTTEYFIDDIPRKESEFKNILSAFIDESTFRLLTDVYRFPNGLKWQERRAILFDLCNIKTDSELMAQDSRFTPLLTAVGQWSVDEYKTGLKNQRRKVNQNLETIPIRIDEVSNSIADLTTIDFDSTQTQADEQEKIIERLQAKLLEIDNNTAMISMKNQLEGLQNQLAKLENENITHRLSQQVPQEDKRQAVQKEVDLLECQLQHEQSQMVSVKTQTQNANALLGKYREQWKAISKEQFSGNTVCPACGQNLPKDKIQQAIEHFNNDKKARQDRLLSDSQLVKENLANHETALKQHEQTIEQLRAKIIETVKTLENTPEVQATVIEDLPNYAEDTAKLQTEILKLNNSLMIIANDAVKHKQGVNIELLEAKNLYSSLLLQLAKKDKISEANARINELHAEQRTVSAELDRIDSMLALCEDFTRYKVNAITSAINSKFNIVTFRLFREQINGGLEDCCDVMLNGKPYGTISDGEKIKVGIDIVQTLTKHFDLQVPLIVDCAESVTNFPQTTLQTIKLIVKDSDMEVQNQ</sequence>
<comment type="similarity">
    <text evidence="1">Belongs to the SMC family. SbcC subfamily.</text>
</comment>
<dbReference type="PANTHER" id="PTHR32114:SF2">
    <property type="entry name" value="ABC TRANSPORTER ABCH.3"/>
    <property type="match status" value="1"/>
</dbReference>
<reference evidence="6" key="2">
    <citation type="submission" date="2021-04" db="EMBL/GenBank/DDBJ databases">
        <authorList>
            <person name="Gilroy R."/>
        </authorList>
    </citation>
    <scope>NUCLEOTIDE SEQUENCE</scope>
    <source>
        <strain evidence="6">CHK193-4272</strain>
    </source>
</reference>
<reference evidence="6" key="1">
    <citation type="journal article" date="2021" name="PeerJ">
        <title>Extensive microbial diversity within the chicken gut microbiome revealed by metagenomics and culture.</title>
        <authorList>
            <person name="Gilroy R."/>
            <person name="Ravi A."/>
            <person name="Getino M."/>
            <person name="Pursley I."/>
            <person name="Horton D.L."/>
            <person name="Alikhan N.F."/>
            <person name="Baker D."/>
            <person name="Gharbi K."/>
            <person name="Hall N."/>
            <person name="Watson M."/>
            <person name="Adriaenssens E.M."/>
            <person name="Foster-Nyarko E."/>
            <person name="Jarju S."/>
            <person name="Secka A."/>
            <person name="Antonio M."/>
            <person name="Oren A."/>
            <person name="Chaudhuri R.R."/>
            <person name="La Ragione R."/>
            <person name="Hildebrand F."/>
            <person name="Pallen M.J."/>
        </authorList>
    </citation>
    <scope>NUCLEOTIDE SEQUENCE</scope>
    <source>
        <strain evidence="6">CHK193-4272</strain>
    </source>
</reference>
<dbReference type="GO" id="GO:0016887">
    <property type="term" value="F:ATP hydrolysis activity"/>
    <property type="evidence" value="ECO:0007669"/>
    <property type="project" value="InterPro"/>
</dbReference>
<accession>A0A9D1PJA1</accession>
<dbReference type="GO" id="GO:0006302">
    <property type="term" value="P:double-strand break repair"/>
    <property type="evidence" value="ECO:0007669"/>
    <property type="project" value="InterPro"/>
</dbReference>
<feature type="coiled-coil region" evidence="4">
    <location>
        <begin position="398"/>
        <end position="432"/>
    </location>
</feature>
<proteinExistence type="inferred from homology"/>
<evidence type="ECO:0000313" key="7">
    <source>
        <dbReference type="Proteomes" id="UP000886808"/>
    </source>
</evidence>
<dbReference type="PANTHER" id="PTHR32114">
    <property type="entry name" value="ABC TRANSPORTER ABCH.3"/>
    <property type="match status" value="1"/>
</dbReference>
<evidence type="ECO:0000256" key="4">
    <source>
        <dbReference type="SAM" id="Coils"/>
    </source>
</evidence>
<comment type="subunit">
    <text evidence="2">Heterodimer of SbcC and SbcD.</text>
</comment>
<dbReference type="Gene3D" id="1.10.287.1490">
    <property type="match status" value="1"/>
</dbReference>
<evidence type="ECO:0000256" key="2">
    <source>
        <dbReference type="ARBA" id="ARBA00011322"/>
    </source>
</evidence>
<dbReference type="Proteomes" id="UP000886808">
    <property type="component" value="Unassembled WGS sequence"/>
</dbReference>
<organism evidence="6 7">
    <name type="scientific">Candidatus Butyricicoccus avistercoris</name>
    <dbReference type="NCBI Taxonomy" id="2838518"/>
    <lineage>
        <taxon>Bacteria</taxon>
        <taxon>Bacillati</taxon>
        <taxon>Bacillota</taxon>
        <taxon>Clostridia</taxon>
        <taxon>Eubacteriales</taxon>
        <taxon>Butyricicoccaceae</taxon>
        <taxon>Butyricicoccus</taxon>
    </lineage>
</organism>
<feature type="coiled-coil region" evidence="4">
    <location>
        <begin position="242"/>
        <end position="328"/>
    </location>
</feature>
<feature type="region of interest" description="Disordered" evidence="5">
    <location>
        <begin position="55"/>
        <end position="78"/>
    </location>
</feature>
<evidence type="ECO:0000256" key="5">
    <source>
        <dbReference type="SAM" id="MobiDB-lite"/>
    </source>
</evidence>
<dbReference type="SUPFAM" id="SSF52540">
    <property type="entry name" value="P-loop containing nucleoside triphosphate hydrolases"/>
    <property type="match status" value="1"/>
</dbReference>
<evidence type="ECO:0000256" key="3">
    <source>
        <dbReference type="ARBA" id="ARBA00013368"/>
    </source>
</evidence>
<dbReference type="InterPro" id="IPR027417">
    <property type="entry name" value="P-loop_NTPase"/>
</dbReference>
<dbReference type="AlphaFoldDB" id="A0A9D1PJA1"/>
<comment type="caution">
    <text evidence="6">The sequence shown here is derived from an EMBL/GenBank/DDBJ whole genome shotgun (WGS) entry which is preliminary data.</text>
</comment>